<organism evidence="2">
    <name type="scientific">Kwoniella dejecticola CBS 10117</name>
    <dbReference type="NCBI Taxonomy" id="1296121"/>
    <lineage>
        <taxon>Eukaryota</taxon>
        <taxon>Fungi</taxon>
        <taxon>Dikarya</taxon>
        <taxon>Basidiomycota</taxon>
        <taxon>Agaricomycotina</taxon>
        <taxon>Tremellomycetes</taxon>
        <taxon>Tremellales</taxon>
        <taxon>Cryptococcaceae</taxon>
        <taxon>Kwoniella</taxon>
    </lineage>
</organism>
<dbReference type="VEuPathDB" id="FungiDB:I303_00045"/>
<accession>A0A1A6ADW7</accession>
<feature type="coiled-coil region" evidence="1">
    <location>
        <begin position="126"/>
        <end position="153"/>
    </location>
</feature>
<keyword evidence="4" id="KW-1185">Reference proteome</keyword>
<gene>
    <name evidence="2" type="ORF">I303_00045</name>
    <name evidence="3" type="ORF">I303_100045</name>
</gene>
<dbReference type="GeneID" id="28963744"/>
<proteinExistence type="predicted"/>
<evidence type="ECO:0000313" key="4">
    <source>
        <dbReference type="Proteomes" id="UP000078595"/>
    </source>
</evidence>
<dbReference type="RefSeq" id="XP_018266076.1">
    <property type="nucleotide sequence ID" value="XM_018403422.1"/>
</dbReference>
<reference evidence="3" key="2">
    <citation type="submission" date="2013-07" db="EMBL/GenBank/DDBJ databases">
        <authorList>
            <consortium name="The Broad Institute Genome Sequencing Platform"/>
            <person name="Cuomo C."/>
            <person name="Litvintseva A."/>
            <person name="Chen Y."/>
            <person name="Heitman J."/>
            <person name="Sun S."/>
            <person name="Springer D."/>
            <person name="Dromer F."/>
            <person name="Young S.K."/>
            <person name="Zeng Q."/>
            <person name="Gargeya S."/>
            <person name="Fitzgerald M."/>
            <person name="Abouelleil A."/>
            <person name="Alvarado L."/>
            <person name="Berlin A.M."/>
            <person name="Chapman S.B."/>
            <person name="Dewar J."/>
            <person name="Goldberg J."/>
            <person name="Griggs A."/>
            <person name="Gujja S."/>
            <person name="Hansen M."/>
            <person name="Howarth C."/>
            <person name="Imamovic A."/>
            <person name="Larimer J."/>
            <person name="McCowan C."/>
            <person name="Murphy C."/>
            <person name="Pearson M."/>
            <person name="Priest M."/>
            <person name="Roberts A."/>
            <person name="Saif S."/>
            <person name="Shea T."/>
            <person name="Sykes S."/>
            <person name="Wortman J."/>
            <person name="Nusbaum C."/>
            <person name="Birren B."/>
        </authorList>
    </citation>
    <scope>NUCLEOTIDE SEQUENCE</scope>
    <source>
        <strain evidence="3">CBS 10117</strain>
    </source>
</reference>
<dbReference type="EMBL" id="KI894027">
    <property type="protein sequence ID" value="OBR88234.1"/>
    <property type="molecule type" value="Genomic_DNA"/>
</dbReference>
<evidence type="ECO:0000313" key="3">
    <source>
        <dbReference type="EMBL" id="WWC57513.1"/>
    </source>
</evidence>
<reference evidence="3" key="3">
    <citation type="submission" date="2024-02" db="EMBL/GenBank/DDBJ databases">
        <title>Comparative genomics of Cryptococcus and Kwoniella reveals pathogenesis evolution and contrasting modes of karyotype evolution via chromosome fusion or intercentromeric recombination.</title>
        <authorList>
            <person name="Coelho M.A."/>
            <person name="David-Palma M."/>
            <person name="Shea T."/>
            <person name="Bowers K."/>
            <person name="McGinley-Smith S."/>
            <person name="Mohammad A.W."/>
            <person name="Gnirke A."/>
            <person name="Yurkov A.M."/>
            <person name="Nowrousian M."/>
            <person name="Sun S."/>
            <person name="Cuomo C.A."/>
            <person name="Heitman J."/>
        </authorList>
    </citation>
    <scope>NUCLEOTIDE SEQUENCE</scope>
    <source>
        <strain evidence="3">CBS 10117</strain>
    </source>
</reference>
<dbReference type="KEGG" id="kdj:28963744"/>
<name>A0A1A6ADW7_9TREE</name>
<dbReference type="AlphaFoldDB" id="A0A1A6ADW7"/>
<protein>
    <submittedName>
        <fullName evidence="2">Uncharacterized protein</fullName>
    </submittedName>
</protein>
<evidence type="ECO:0000313" key="2">
    <source>
        <dbReference type="EMBL" id="OBR88234.1"/>
    </source>
</evidence>
<dbReference type="EMBL" id="CP144530">
    <property type="protein sequence ID" value="WWC57513.1"/>
    <property type="molecule type" value="Genomic_DNA"/>
</dbReference>
<evidence type="ECO:0000256" key="1">
    <source>
        <dbReference type="SAM" id="Coils"/>
    </source>
</evidence>
<sequence>MPHIPHIHSDPASAPFNQYSSSKRITLAKALLQIQRWDLSHDDRRDAFIEIGHALLAEKQEQHALGRRRKSLLRGYAISEGYGLPAARRDLIGMRRSFEGYRSPPTMSTHDLLHEWKQTSSSDCSASRWNRRISLLEKELKELRLGNNNLREDISMLEGIDRLSKPGDERAVKERAWPSEEKRKWRRCVARLRRLRGIRESIRHDNRHYIVYAGEEDEVSSLSSITIGYSGMR</sequence>
<reference evidence="2" key="1">
    <citation type="submission" date="2013-07" db="EMBL/GenBank/DDBJ databases">
        <title>The Genome Sequence of Cryptococcus dejecticola CBS10117.</title>
        <authorList>
            <consortium name="The Broad Institute Genome Sequencing Platform"/>
            <person name="Cuomo C."/>
            <person name="Litvintseva A."/>
            <person name="Chen Y."/>
            <person name="Heitman J."/>
            <person name="Sun S."/>
            <person name="Springer D."/>
            <person name="Dromer F."/>
            <person name="Young S.K."/>
            <person name="Zeng Q."/>
            <person name="Gargeya S."/>
            <person name="Fitzgerald M."/>
            <person name="Abouelleil A."/>
            <person name="Alvarado L."/>
            <person name="Berlin A.M."/>
            <person name="Chapman S.B."/>
            <person name="Dewar J."/>
            <person name="Goldberg J."/>
            <person name="Griggs A."/>
            <person name="Gujja S."/>
            <person name="Hansen M."/>
            <person name="Howarth C."/>
            <person name="Imamovic A."/>
            <person name="Larimer J."/>
            <person name="McCowan C."/>
            <person name="Murphy C."/>
            <person name="Pearson M."/>
            <person name="Priest M."/>
            <person name="Roberts A."/>
            <person name="Saif S."/>
            <person name="Shea T."/>
            <person name="Sykes S."/>
            <person name="Wortman J."/>
            <person name="Nusbaum C."/>
            <person name="Birren B."/>
        </authorList>
    </citation>
    <scope>NUCLEOTIDE SEQUENCE [LARGE SCALE GENOMIC DNA]</scope>
    <source>
        <strain evidence="2">CBS 10117</strain>
    </source>
</reference>
<keyword evidence="1" id="KW-0175">Coiled coil</keyword>
<dbReference type="Proteomes" id="UP000078595">
    <property type="component" value="Chromosome 1"/>
</dbReference>